<proteinExistence type="predicted"/>
<gene>
    <name evidence="1" type="ORF">GDO54_017028</name>
</gene>
<organism evidence="1 2">
    <name type="scientific">Pyxicephalus adspersus</name>
    <name type="common">African bullfrog</name>
    <dbReference type="NCBI Taxonomy" id="30357"/>
    <lineage>
        <taxon>Eukaryota</taxon>
        <taxon>Metazoa</taxon>
        <taxon>Chordata</taxon>
        <taxon>Craniata</taxon>
        <taxon>Vertebrata</taxon>
        <taxon>Euteleostomi</taxon>
        <taxon>Amphibia</taxon>
        <taxon>Batrachia</taxon>
        <taxon>Anura</taxon>
        <taxon>Neobatrachia</taxon>
        <taxon>Ranoidea</taxon>
        <taxon>Pyxicephalidae</taxon>
        <taxon>Pyxicephalinae</taxon>
        <taxon>Pyxicephalus</taxon>
    </lineage>
</organism>
<sequence>MSTGPLINFPIANELNTIASLFGSKEKGFYTHILCLFPFFKLIDRLSCNGACLERYIKVVSWRRKGYFFKQKKKKNTKMTLDLLS</sequence>
<dbReference type="AlphaFoldDB" id="A0AAV3A5Q5"/>
<protein>
    <submittedName>
        <fullName evidence="1">Uncharacterized protein</fullName>
    </submittedName>
</protein>
<dbReference type="EMBL" id="DYDO01000009">
    <property type="protein sequence ID" value="DBA18825.1"/>
    <property type="molecule type" value="Genomic_DNA"/>
</dbReference>
<evidence type="ECO:0000313" key="1">
    <source>
        <dbReference type="EMBL" id="DBA18825.1"/>
    </source>
</evidence>
<dbReference type="Proteomes" id="UP001181693">
    <property type="component" value="Unassembled WGS sequence"/>
</dbReference>
<name>A0AAV3A5Q5_PYXAD</name>
<evidence type="ECO:0000313" key="2">
    <source>
        <dbReference type="Proteomes" id="UP001181693"/>
    </source>
</evidence>
<comment type="caution">
    <text evidence="1">The sequence shown here is derived from an EMBL/GenBank/DDBJ whole genome shotgun (WGS) entry which is preliminary data.</text>
</comment>
<keyword evidence="2" id="KW-1185">Reference proteome</keyword>
<accession>A0AAV3A5Q5</accession>
<reference evidence="1" key="1">
    <citation type="thesis" date="2020" institute="ProQuest LLC" country="789 East Eisenhower Parkway, Ann Arbor, MI, USA">
        <title>Comparative Genomics and Chromosome Evolution.</title>
        <authorList>
            <person name="Mudd A.B."/>
        </authorList>
    </citation>
    <scope>NUCLEOTIDE SEQUENCE</scope>
    <source>
        <strain evidence="1">1538</strain>
        <tissue evidence="1">Blood</tissue>
    </source>
</reference>